<evidence type="ECO:0000256" key="4">
    <source>
        <dbReference type="ARBA" id="ARBA00022759"/>
    </source>
</evidence>
<name>A0A6J1DBT4_MOMCH</name>
<keyword evidence="5" id="KW-0378">Hydrolase</keyword>
<dbReference type="InterPro" id="IPR036397">
    <property type="entry name" value="RNaseH_sf"/>
</dbReference>
<dbReference type="RefSeq" id="XP_022151293.1">
    <property type="nucleotide sequence ID" value="XM_022295601.1"/>
</dbReference>
<accession>A0A6J1DBT4</accession>
<keyword evidence="4" id="KW-0255">Endonuclease</keyword>
<dbReference type="GO" id="GO:0015074">
    <property type="term" value="P:DNA integration"/>
    <property type="evidence" value="ECO:0007669"/>
    <property type="project" value="InterPro"/>
</dbReference>
<dbReference type="Proteomes" id="UP000504603">
    <property type="component" value="Unplaced"/>
</dbReference>
<evidence type="ECO:0000256" key="1">
    <source>
        <dbReference type="ARBA" id="ARBA00022679"/>
    </source>
</evidence>
<dbReference type="InterPro" id="IPR043502">
    <property type="entry name" value="DNA/RNA_pol_sf"/>
</dbReference>
<dbReference type="SUPFAM" id="SSF56672">
    <property type="entry name" value="DNA/RNA polymerases"/>
    <property type="match status" value="1"/>
</dbReference>
<evidence type="ECO:0000256" key="2">
    <source>
        <dbReference type="ARBA" id="ARBA00022695"/>
    </source>
</evidence>
<dbReference type="InterPro" id="IPR001584">
    <property type="entry name" value="Integrase_cat-core"/>
</dbReference>
<keyword evidence="8" id="KW-1185">Reference proteome</keyword>
<dbReference type="InterPro" id="IPR050951">
    <property type="entry name" value="Retrovirus_Pol_polyprotein"/>
</dbReference>
<dbReference type="OrthoDB" id="10055717at2759"/>
<keyword evidence="6" id="KW-0695">RNA-directed DNA polymerase</keyword>
<evidence type="ECO:0000256" key="6">
    <source>
        <dbReference type="ARBA" id="ARBA00022918"/>
    </source>
</evidence>
<dbReference type="GO" id="GO:0003676">
    <property type="term" value="F:nucleic acid binding"/>
    <property type="evidence" value="ECO:0007669"/>
    <property type="project" value="InterPro"/>
</dbReference>
<keyword evidence="3" id="KW-0540">Nuclease</keyword>
<dbReference type="GO" id="GO:0004519">
    <property type="term" value="F:endonuclease activity"/>
    <property type="evidence" value="ECO:0007669"/>
    <property type="project" value="UniProtKB-KW"/>
</dbReference>
<evidence type="ECO:0000256" key="3">
    <source>
        <dbReference type="ARBA" id="ARBA00022722"/>
    </source>
</evidence>
<gene>
    <name evidence="9" type="primary">LOC111019257</name>
</gene>
<dbReference type="PROSITE" id="PS50994">
    <property type="entry name" value="INTEGRASE"/>
    <property type="match status" value="1"/>
</dbReference>
<proteinExistence type="predicted"/>
<dbReference type="InterPro" id="IPR012337">
    <property type="entry name" value="RNaseH-like_sf"/>
</dbReference>
<dbReference type="Pfam" id="PF00665">
    <property type="entry name" value="rve"/>
    <property type="match status" value="1"/>
</dbReference>
<dbReference type="InterPro" id="IPR041373">
    <property type="entry name" value="RT_RNaseH"/>
</dbReference>
<dbReference type="GO" id="GO:0003964">
    <property type="term" value="F:RNA-directed DNA polymerase activity"/>
    <property type="evidence" value="ECO:0007669"/>
    <property type="project" value="UniProtKB-KW"/>
</dbReference>
<dbReference type="KEGG" id="mcha:111019257"/>
<feature type="domain" description="Integrase catalytic" evidence="7">
    <location>
        <begin position="111"/>
        <end position="289"/>
    </location>
</feature>
<dbReference type="PANTHER" id="PTHR37984">
    <property type="entry name" value="PROTEIN CBG26694"/>
    <property type="match status" value="1"/>
</dbReference>
<sequence length="398" mass="46663">MTAPNWNEPFKVMCDASDYPVGSVVGQRKEKLIHPIYYASRTLVEDQLNYTTIEKKLLAVVFAFEKFRAYLIRMKEFKLEIRDKKGLENQVADHLSRVELEGTVEGQTAIRDAFPDEQLLVVIENKKDLEPWFANMANYVASGILTLDMRKQQLKQFIHDNYVSKWVEVIAWVTCDAKSVLKFMHKNIFTRFGTPRALISDEGSHFVKKAMSSLLVKYNIKHKVSTAYHPQTNGQAEISNREIKGILEKMVHSSRKYWPFKLDDTLWAYRTAYKTPIGTSPYKLVFGKAAIYHLNWNKIRDAYENTKAYKEKTKVWHYRRIKQRTFEAGQKVLLFNSRLKLFPGKLISRWSGPFTVVKVYPYGAVIVNEEDTKREFIVNEQRLKHYWGREVVRKMDSH</sequence>
<keyword evidence="2" id="KW-0548">Nucleotidyltransferase</keyword>
<keyword evidence="1" id="KW-0808">Transferase</keyword>
<dbReference type="AlphaFoldDB" id="A0A6J1DBT4"/>
<evidence type="ECO:0000256" key="5">
    <source>
        <dbReference type="ARBA" id="ARBA00022801"/>
    </source>
</evidence>
<reference evidence="9" key="1">
    <citation type="submission" date="2025-08" db="UniProtKB">
        <authorList>
            <consortium name="RefSeq"/>
        </authorList>
    </citation>
    <scope>IDENTIFICATION</scope>
    <source>
        <strain evidence="9">OHB3-1</strain>
    </source>
</reference>
<dbReference type="GeneID" id="111019257"/>
<protein>
    <submittedName>
        <fullName evidence="9">Uncharacterized protein LOC111019257</fullName>
    </submittedName>
</protein>
<organism evidence="8 9">
    <name type="scientific">Momordica charantia</name>
    <name type="common">Bitter gourd</name>
    <name type="synonym">Balsam pear</name>
    <dbReference type="NCBI Taxonomy" id="3673"/>
    <lineage>
        <taxon>Eukaryota</taxon>
        <taxon>Viridiplantae</taxon>
        <taxon>Streptophyta</taxon>
        <taxon>Embryophyta</taxon>
        <taxon>Tracheophyta</taxon>
        <taxon>Spermatophyta</taxon>
        <taxon>Magnoliopsida</taxon>
        <taxon>eudicotyledons</taxon>
        <taxon>Gunneridae</taxon>
        <taxon>Pentapetalae</taxon>
        <taxon>rosids</taxon>
        <taxon>fabids</taxon>
        <taxon>Cucurbitales</taxon>
        <taxon>Cucurbitaceae</taxon>
        <taxon>Momordiceae</taxon>
        <taxon>Momordica</taxon>
    </lineage>
</organism>
<evidence type="ECO:0000259" key="7">
    <source>
        <dbReference type="PROSITE" id="PS50994"/>
    </source>
</evidence>
<dbReference type="SUPFAM" id="SSF53098">
    <property type="entry name" value="Ribonuclease H-like"/>
    <property type="match status" value="1"/>
</dbReference>
<evidence type="ECO:0000313" key="9">
    <source>
        <dbReference type="RefSeq" id="XP_022151293.1"/>
    </source>
</evidence>
<dbReference type="CDD" id="cd09274">
    <property type="entry name" value="RNase_HI_RT_Ty3"/>
    <property type="match status" value="1"/>
</dbReference>
<evidence type="ECO:0000313" key="8">
    <source>
        <dbReference type="Proteomes" id="UP000504603"/>
    </source>
</evidence>
<dbReference type="PANTHER" id="PTHR37984:SF5">
    <property type="entry name" value="PROTEIN NYNRIN-LIKE"/>
    <property type="match status" value="1"/>
</dbReference>
<dbReference type="Pfam" id="PF17917">
    <property type="entry name" value="RT_RNaseH"/>
    <property type="match status" value="1"/>
</dbReference>
<dbReference type="Gene3D" id="3.30.420.10">
    <property type="entry name" value="Ribonuclease H-like superfamily/Ribonuclease H"/>
    <property type="match status" value="1"/>
</dbReference>
<dbReference type="GO" id="GO:0016787">
    <property type="term" value="F:hydrolase activity"/>
    <property type="evidence" value="ECO:0007669"/>
    <property type="project" value="UniProtKB-KW"/>
</dbReference>